<protein>
    <submittedName>
        <fullName evidence="1">Uncharacterized protein</fullName>
    </submittedName>
</protein>
<proteinExistence type="predicted"/>
<reference evidence="1" key="1">
    <citation type="submission" date="2019-05" db="EMBL/GenBank/DDBJ databases">
        <authorList>
            <consortium name="Pathogen Informatics"/>
        </authorList>
    </citation>
    <scope>NUCLEOTIDE SEQUENCE [LARGE SCALE GENOMIC DNA]</scope>
    <source>
        <strain evidence="1">NCTC12965</strain>
    </source>
</reference>
<organism evidence="1">
    <name type="scientific">Serratia fonticola</name>
    <dbReference type="NCBI Taxonomy" id="47917"/>
    <lineage>
        <taxon>Bacteria</taxon>
        <taxon>Pseudomonadati</taxon>
        <taxon>Pseudomonadota</taxon>
        <taxon>Gammaproteobacteria</taxon>
        <taxon>Enterobacterales</taxon>
        <taxon>Yersiniaceae</taxon>
        <taxon>Serratia</taxon>
    </lineage>
</organism>
<evidence type="ECO:0000313" key="1">
    <source>
        <dbReference type="EMBL" id="VTR52466.1"/>
    </source>
</evidence>
<dbReference type="AlphaFoldDB" id="A0A4U9VXV9"/>
<sequence length="140" mass="16078">MGVALAEIDSILAHSGLALPAVIEQQIAMLDRQLTQITTLRSRLQHMHAQLTQGSEPELNDWLITLEMMTMYDKYFTADELAQLPFYQADEARNREWQEMVSTVQELMNDGQVPRIRVLRLLRAAGCARWSVIPQAIRHF</sequence>
<gene>
    <name evidence="1" type="ORF">NCTC12965_06370</name>
</gene>
<name>A0A4U9VXV9_SERFO</name>
<dbReference type="EMBL" id="CABEEZ010000126">
    <property type="protein sequence ID" value="VTR52466.1"/>
    <property type="molecule type" value="Genomic_DNA"/>
</dbReference>
<accession>A0A4U9VXV9</accession>